<evidence type="ECO:0000256" key="2">
    <source>
        <dbReference type="ARBA" id="ARBA00022801"/>
    </source>
</evidence>
<dbReference type="PANTHER" id="PTHR47320">
    <property type="entry name" value="BIFUNCTIONAL URIDYLYLTRANSFERASE/URIDYLYL-REMOVING ENZYME"/>
    <property type="match status" value="1"/>
</dbReference>
<gene>
    <name evidence="4" type="ORF">AYJ54_36990</name>
</gene>
<dbReference type="Proteomes" id="UP000076959">
    <property type="component" value="Unassembled WGS sequence"/>
</dbReference>
<dbReference type="OrthoDB" id="9758038at2"/>
<protein>
    <recommendedName>
        <fullName evidence="3">PII-uridylyltransferase/Glutamine-synthetase adenylyltransferase domain-containing protein</fullName>
    </recommendedName>
</protein>
<dbReference type="InterPro" id="IPR013546">
    <property type="entry name" value="PII_UdlTrfase/GS_AdlTrfase"/>
</dbReference>
<accession>A0A176Y8E4</accession>
<evidence type="ECO:0000259" key="3">
    <source>
        <dbReference type="Pfam" id="PF08335"/>
    </source>
</evidence>
<proteinExistence type="predicted"/>
<sequence>MVDHAARSVSECLELAKDDATVLAGLVDRRFLWGGFGLFGSLDSDMTALLSGPDAGRWRDAVGDALASAHRFAPREMQALEDEPDLKRGPGGLRDLQRAIWANTPASGRPMPLTQASLIEAHRFLWLMRCHLHLLAGRAEDRLSLSLQPGIACRLGLDAPHKSTEPLLLDIFRYHRRNVLAAVGVKSVRTSV</sequence>
<dbReference type="PANTHER" id="PTHR47320:SF1">
    <property type="entry name" value="BIFUNCTIONAL URIDYLYLTRANSFERASE_URIDYLYL-REMOVING ENZYME"/>
    <property type="match status" value="1"/>
</dbReference>
<name>A0A176Y8E4_9BRAD</name>
<keyword evidence="2" id="KW-0378">Hydrolase</keyword>
<dbReference type="AlphaFoldDB" id="A0A176Y8E4"/>
<evidence type="ECO:0000313" key="5">
    <source>
        <dbReference type="Proteomes" id="UP000076959"/>
    </source>
</evidence>
<dbReference type="SUPFAM" id="SSF81593">
    <property type="entry name" value="Nucleotidyltransferase substrate binding subunit/domain"/>
    <property type="match status" value="1"/>
</dbReference>
<feature type="domain" description="PII-uridylyltransferase/Glutamine-synthetase adenylyltransferase" evidence="3">
    <location>
        <begin position="117"/>
        <end position="174"/>
    </location>
</feature>
<dbReference type="InterPro" id="IPR010043">
    <property type="entry name" value="UTase/UR"/>
</dbReference>
<dbReference type="GO" id="GO:0016787">
    <property type="term" value="F:hydrolase activity"/>
    <property type="evidence" value="ECO:0007669"/>
    <property type="project" value="UniProtKB-KW"/>
</dbReference>
<comment type="caution">
    <text evidence="4">The sequence shown here is derived from an EMBL/GenBank/DDBJ whole genome shotgun (WGS) entry which is preliminary data.</text>
</comment>
<dbReference type="Pfam" id="PF08335">
    <property type="entry name" value="GlnD_UR_UTase"/>
    <property type="match status" value="2"/>
</dbReference>
<evidence type="ECO:0000256" key="1">
    <source>
        <dbReference type="ARBA" id="ARBA00022679"/>
    </source>
</evidence>
<evidence type="ECO:0000313" key="4">
    <source>
        <dbReference type="EMBL" id="OAE96352.1"/>
    </source>
</evidence>
<keyword evidence="1" id="KW-0808">Transferase</keyword>
<dbReference type="STRING" id="1505087.AYJ54_36990"/>
<dbReference type="EMBL" id="LUUB01000131">
    <property type="protein sequence ID" value="OAE96352.1"/>
    <property type="molecule type" value="Genomic_DNA"/>
</dbReference>
<feature type="domain" description="PII-uridylyltransferase/Glutamine-synthetase adenylyltransferase" evidence="3">
    <location>
        <begin position="79"/>
        <end position="102"/>
    </location>
</feature>
<keyword evidence="5" id="KW-1185">Reference proteome</keyword>
<organism evidence="4 5">
    <name type="scientific">Bradyrhizobium centrolobii</name>
    <dbReference type="NCBI Taxonomy" id="1505087"/>
    <lineage>
        <taxon>Bacteria</taxon>
        <taxon>Pseudomonadati</taxon>
        <taxon>Pseudomonadota</taxon>
        <taxon>Alphaproteobacteria</taxon>
        <taxon>Hyphomicrobiales</taxon>
        <taxon>Nitrobacteraceae</taxon>
        <taxon>Bradyrhizobium</taxon>
    </lineage>
</organism>
<dbReference type="GO" id="GO:0008773">
    <property type="term" value="F:[protein-PII] uridylyltransferase activity"/>
    <property type="evidence" value="ECO:0007669"/>
    <property type="project" value="InterPro"/>
</dbReference>
<reference evidence="4 5" key="1">
    <citation type="submission" date="2016-03" db="EMBL/GenBank/DDBJ databases">
        <title>Draft Genome Sequence of the Strain BR 10245 (Bradyrhizobium sp.) isolated from nodules of Centrolobium paraense.</title>
        <authorList>
            <person name="Simoes-Araujo J.L.Sr."/>
            <person name="Barauna A.C."/>
            <person name="Silva K."/>
            <person name="Zilli J.E."/>
        </authorList>
    </citation>
    <scope>NUCLEOTIDE SEQUENCE [LARGE SCALE GENOMIC DNA]</scope>
    <source>
        <strain evidence="4 5">BR 10245</strain>
    </source>
</reference>